<name>A0AAE1XV52_9LAMI</name>
<evidence type="ECO:0000256" key="6">
    <source>
        <dbReference type="ARBA" id="ARBA00023136"/>
    </source>
</evidence>
<dbReference type="GO" id="GO:0016413">
    <property type="term" value="F:O-acetyltransferase activity"/>
    <property type="evidence" value="ECO:0007669"/>
    <property type="project" value="InterPro"/>
</dbReference>
<evidence type="ECO:0000259" key="7">
    <source>
        <dbReference type="Pfam" id="PF13839"/>
    </source>
</evidence>
<evidence type="ECO:0000256" key="2">
    <source>
        <dbReference type="ARBA" id="ARBA00007727"/>
    </source>
</evidence>
<gene>
    <name evidence="9" type="ORF">Salat_2266800</name>
</gene>
<feature type="domain" description="Trichome birefringence-like C-terminal" evidence="7">
    <location>
        <begin position="118"/>
        <end position="284"/>
    </location>
</feature>
<dbReference type="Pfam" id="PF14416">
    <property type="entry name" value="PMR5N"/>
    <property type="match status" value="1"/>
</dbReference>
<dbReference type="Pfam" id="PF13839">
    <property type="entry name" value="PC-Esterase"/>
    <property type="match status" value="1"/>
</dbReference>
<evidence type="ECO:0000256" key="1">
    <source>
        <dbReference type="ARBA" id="ARBA00004167"/>
    </source>
</evidence>
<keyword evidence="4" id="KW-0735">Signal-anchor</keyword>
<dbReference type="GO" id="GO:0005794">
    <property type="term" value="C:Golgi apparatus"/>
    <property type="evidence" value="ECO:0007669"/>
    <property type="project" value="TreeGrafter"/>
</dbReference>
<reference evidence="9" key="1">
    <citation type="submission" date="2020-06" db="EMBL/GenBank/DDBJ databases">
        <authorList>
            <person name="Li T."/>
            <person name="Hu X."/>
            <person name="Zhang T."/>
            <person name="Song X."/>
            <person name="Zhang H."/>
            <person name="Dai N."/>
            <person name="Sheng W."/>
            <person name="Hou X."/>
            <person name="Wei L."/>
        </authorList>
    </citation>
    <scope>NUCLEOTIDE SEQUENCE</scope>
    <source>
        <strain evidence="9">3651</strain>
        <tissue evidence="9">Leaf</tissue>
    </source>
</reference>
<evidence type="ECO:0000313" key="10">
    <source>
        <dbReference type="Proteomes" id="UP001293254"/>
    </source>
</evidence>
<reference evidence="9" key="2">
    <citation type="journal article" date="2024" name="Plant">
        <title>Genomic evolution and insights into agronomic trait innovations of Sesamum species.</title>
        <authorList>
            <person name="Miao H."/>
            <person name="Wang L."/>
            <person name="Qu L."/>
            <person name="Liu H."/>
            <person name="Sun Y."/>
            <person name="Le M."/>
            <person name="Wang Q."/>
            <person name="Wei S."/>
            <person name="Zheng Y."/>
            <person name="Lin W."/>
            <person name="Duan Y."/>
            <person name="Cao H."/>
            <person name="Xiong S."/>
            <person name="Wang X."/>
            <person name="Wei L."/>
            <person name="Li C."/>
            <person name="Ma Q."/>
            <person name="Ju M."/>
            <person name="Zhao R."/>
            <person name="Li G."/>
            <person name="Mu C."/>
            <person name="Tian Q."/>
            <person name="Mei H."/>
            <person name="Zhang T."/>
            <person name="Gao T."/>
            <person name="Zhang H."/>
        </authorList>
    </citation>
    <scope>NUCLEOTIDE SEQUENCE</scope>
    <source>
        <strain evidence="9">3651</strain>
    </source>
</reference>
<keyword evidence="6" id="KW-0472">Membrane</keyword>
<dbReference type="PANTHER" id="PTHR32285:SF324">
    <property type="entry name" value="PROTEIN TRICHOME BIREFRINGENCE-LIKE 25"/>
    <property type="match status" value="1"/>
</dbReference>
<dbReference type="PANTHER" id="PTHR32285">
    <property type="entry name" value="PROTEIN TRICHOME BIREFRINGENCE-LIKE 9-RELATED"/>
    <property type="match status" value="1"/>
</dbReference>
<dbReference type="InterPro" id="IPR025846">
    <property type="entry name" value="TBL_N"/>
</dbReference>
<comment type="caution">
    <text evidence="9">The sequence shown here is derived from an EMBL/GenBank/DDBJ whole genome shotgun (WGS) entry which is preliminary data.</text>
</comment>
<dbReference type="EMBL" id="JACGWO010000009">
    <property type="protein sequence ID" value="KAK4418540.1"/>
    <property type="molecule type" value="Genomic_DNA"/>
</dbReference>
<evidence type="ECO:0000313" key="9">
    <source>
        <dbReference type="EMBL" id="KAK4418540.1"/>
    </source>
</evidence>
<proteinExistence type="inferred from homology"/>
<comment type="subcellular location">
    <subcellularLocation>
        <location evidence="1">Membrane</location>
        <topology evidence="1">Single-pass membrane protein</topology>
    </subcellularLocation>
</comment>
<sequence>MNSNLQRKLFSSVLVRFAVCFLLLGVAYRLFSSSFVQFSDNKPAAYSVPQNQITDDHLSLNQNERCNIFIGEWVRDYDGPMYTNSTCYTIEAPQNCMKNGRPDSDYVYWRWKPTHCDLPKLDPNKFLKLMRDKSVAFIGDSIMRNHVQSLLCLLSQVEQAVEVYHDEPYKNRRWSFPSHRFTVSVVWSPFLTKAFTFEDDNGVSSGIIQLHLDKLDSIWTQQYDNFDYVVIAGGKWFLKSAVYYENNAIVGCHNCHDQNITELGFEYAYRKALNSTLKFISETKHRPTRPFKAGEIGINVVDEILRNVETVFEEFEWAAGRGSGNGMILKLFDTTMLSLLRPDGHPGEVGDDDIPTIPARMTTGPAIQFGPPLWPIKMFMHLLQTPQSPVGGFDGFNSQTQTMTRR</sequence>
<dbReference type="AlphaFoldDB" id="A0AAE1XV52"/>
<dbReference type="Proteomes" id="UP001293254">
    <property type="component" value="Unassembled WGS sequence"/>
</dbReference>
<dbReference type="GO" id="GO:0016020">
    <property type="term" value="C:membrane"/>
    <property type="evidence" value="ECO:0007669"/>
    <property type="project" value="UniProtKB-SubCell"/>
</dbReference>
<comment type="similarity">
    <text evidence="2">Belongs to the PC-esterase family. TBL subfamily.</text>
</comment>
<evidence type="ECO:0000256" key="3">
    <source>
        <dbReference type="ARBA" id="ARBA00022692"/>
    </source>
</evidence>
<keyword evidence="10" id="KW-1185">Reference proteome</keyword>
<evidence type="ECO:0000256" key="4">
    <source>
        <dbReference type="ARBA" id="ARBA00022968"/>
    </source>
</evidence>
<organism evidence="9 10">
    <name type="scientific">Sesamum alatum</name>
    <dbReference type="NCBI Taxonomy" id="300844"/>
    <lineage>
        <taxon>Eukaryota</taxon>
        <taxon>Viridiplantae</taxon>
        <taxon>Streptophyta</taxon>
        <taxon>Embryophyta</taxon>
        <taxon>Tracheophyta</taxon>
        <taxon>Spermatophyta</taxon>
        <taxon>Magnoliopsida</taxon>
        <taxon>eudicotyledons</taxon>
        <taxon>Gunneridae</taxon>
        <taxon>Pentapetalae</taxon>
        <taxon>asterids</taxon>
        <taxon>lamiids</taxon>
        <taxon>Lamiales</taxon>
        <taxon>Pedaliaceae</taxon>
        <taxon>Sesamum</taxon>
    </lineage>
</organism>
<keyword evidence="3" id="KW-0812">Transmembrane</keyword>
<keyword evidence="5" id="KW-1133">Transmembrane helix</keyword>
<dbReference type="InterPro" id="IPR029962">
    <property type="entry name" value="TBL"/>
</dbReference>
<dbReference type="InterPro" id="IPR026057">
    <property type="entry name" value="TBL_C"/>
</dbReference>
<feature type="domain" description="Trichome birefringence-like N-terminal" evidence="8">
    <location>
        <begin position="64"/>
        <end position="117"/>
    </location>
</feature>
<accession>A0AAE1XV52</accession>
<evidence type="ECO:0000256" key="5">
    <source>
        <dbReference type="ARBA" id="ARBA00022989"/>
    </source>
</evidence>
<evidence type="ECO:0000259" key="8">
    <source>
        <dbReference type="Pfam" id="PF14416"/>
    </source>
</evidence>
<protein>
    <submittedName>
        <fullName evidence="9">Protein trichome birefringence-like 26</fullName>
    </submittedName>
</protein>